<dbReference type="Proteomes" id="UP001206013">
    <property type="component" value="Unassembled WGS sequence"/>
</dbReference>
<dbReference type="Proteomes" id="UP000193377">
    <property type="component" value="Unassembled WGS sequence"/>
</dbReference>
<dbReference type="EMBL" id="LNKD01000001">
    <property type="protein sequence ID" value="OSG88270.1"/>
    <property type="molecule type" value="Genomic_DNA"/>
</dbReference>
<evidence type="ECO:0000313" key="3">
    <source>
        <dbReference type="EMBL" id="OSG88270.1"/>
    </source>
</evidence>
<reference evidence="2" key="3">
    <citation type="submission" date="2022-06" db="EMBL/GenBank/DDBJ databases">
        <title>Isolation of gut microbiota from human fecal samples.</title>
        <authorList>
            <person name="Pamer E.G."/>
            <person name="Barat B."/>
            <person name="Waligurski E."/>
            <person name="Medina S."/>
            <person name="Paddock L."/>
            <person name="Mostad J."/>
        </authorList>
    </citation>
    <scope>NUCLEOTIDE SEQUENCE</scope>
    <source>
        <strain evidence="2">SL.1.01</strain>
    </source>
</reference>
<dbReference type="Proteomes" id="UP000886943">
    <property type="component" value="Unassembled WGS sequence"/>
</dbReference>
<reference evidence="1" key="2">
    <citation type="submission" date="2021-08" db="EMBL/GenBank/DDBJ databases">
        <title>Draft genome sequence of the GABA producer Bifidobacterium adolescentis 4-2, isolated from healthy human feces.</title>
        <authorList>
            <person name="Altaib H."/>
            <person name="Niwa R."/>
            <person name="Abe M."/>
            <person name="Suzuki T."/>
        </authorList>
    </citation>
    <scope>NUCLEOTIDE SEQUENCE</scope>
    <source>
        <strain evidence="1">4-2</strain>
    </source>
</reference>
<evidence type="ECO:0000313" key="4">
    <source>
        <dbReference type="Proteomes" id="UP000193377"/>
    </source>
</evidence>
<accession>A0A0C2Z206</accession>
<comment type="caution">
    <text evidence="3">The sequence shown here is derived from an EMBL/GenBank/DDBJ whole genome shotgun (WGS) entry which is preliminary data.</text>
</comment>
<dbReference type="EMBL" id="JANFYM010000005">
    <property type="protein sequence ID" value="MCQ4793124.1"/>
    <property type="molecule type" value="Genomic_DNA"/>
</dbReference>
<dbReference type="EMBL" id="BPPZ01000008">
    <property type="protein sequence ID" value="GJD14523.1"/>
    <property type="molecule type" value="Genomic_DNA"/>
</dbReference>
<name>A0A0C2Z206_BIFAD</name>
<gene>
    <name evidence="3" type="ORF">B0487_1190</name>
    <name evidence="1" type="ORF">BIFAD42_15070</name>
    <name evidence="2" type="ORF">NE692_06575</name>
</gene>
<protein>
    <submittedName>
        <fullName evidence="3">Uncharacterized protein</fullName>
    </submittedName>
</protein>
<dbReference type="AlphaFoldDB" id="A0A0C2Z206"/>
<organism evidence="3 4">
    <name type="scientific">Bifidobacterium adolescentis</name>
    <dbReference type="NCBI Taxonomy" id="1680"/>
    <lineage>
        <taxon>Bacteria</taxon>
        <taxon>Bacillati</taxon>
        <taxon>Actinomycetota</taxon>
        <taxon>Actinomycetes</taxon>
        <taxon>Bifidobacteriales</taxon>
        <taxon>Bifidobacteriaceae</taxon>
        <taxon>Bifidobacterium</taxon>
    </lineage>
</organism>
<reference evidence="3 4" key="1">
    <citation type="journal article" date="2016" name="Sci. Rep.">
        <title>Evaluation of genetic diversity among strains of the human gut commensal Bifidobacterium adolescentis.</title>
        <authorList>
            <person name="Duranti S."/>
            <person name="Milani C."/>
            <person name="Lugli G.A."/>
            <person name="Mancabelli L."/>
            <person name="Turroni F."/>
            <person name="Ferrario C."/>
            <person name="Mangifesta M."/>
            <person name="Viappiani A."/>
            <person name="Sanchez B."/>
            <person name="Margolles A."/>
            <person name="van Sinderen D."/>
            <person name="Ventura M."/>
        </authorList>
    </citation>
    <scope>NUCLEOTIDE SEQUENCE [LARGE SCALE GENOMIC DNA]</scope>
    <source>
        <strain evidence="3 4">487B</strain>
    </source>
</reference>
<evidence type="ECO:0000313" key="2">
    <source>
        <dbReference type="EMBL" id="MCQ4793124.1"/>
    </source>
</evidence>
<evidence type="ECO:0000313" key="1">
    <source>
        <dbReference type="EMBL" id="GJD14523.1"/>
    </source>
</evidence>
<proteinExistence type="predicted"/>
<dbReference type="RefSeq" id="WP_042991307.1">
    <property type="nucleotide sequence ID" value="NZ_AP031418.1"/>
</dbReference>
<sequence>MAFTCIELETRRRQLGLSQTDLGVCIGLLSPKDPADPRPVGQHTVSRWEEGVNGHDTPPYWVQDSLPEILDRIGQVRDALCRWAVPFLRGLEPDVEGVVHVPMYRSDRAFAHAFPKMAGWPASIWNDAVVRAADSLDDGRDYQFDLLR</sequence>